<keyword evidence="1" id="KW-1133">Transmembrane helix</keyword>
<feature type="domain" description="DUF11" evidence="2">
    <location>
        <begin position="1108"/>
        <end position="1213"/>
    </location>
</feature>
<feature type="transmembrane region" description="Helical" evidence="1">
    <location>
        <begin position="1239"/>
        <end position="1258"/>
    </location>
</feature>
<feature type="domain" description="DUF11" evidence="2">
    <location>
        <begin position="149"/>
        <end position="262"/>
    </location>
</feature>
<name>A0ABU8TTB9_METWO</name>
<feature type="domain" description="DUF11" evidence="2">
    <location>
        <begin position="506"/>
        <end position="619"/>
    </location>
</feature>
<feature type="domain" description="DUF11" evidence="2">
    <location>
        <begin position="986"/>
        <end position="1100"/>
    </location>
</feature>
<dbReference type="Gene3D" id="2.60.40.10">
    <property type="entry name" value="Immunoglobulins"/>
    <property type="match status" value="3"/>
</dbReference>
<keyword evidence="1" id="KW-0472">Membrane</keyword>
<dbReference type="PANTHER" id="PTHR34819:SF3">
    <property type="entry name" value="CELL SURFACE PROTEIN"/>
    <property type="match status" value="1"/>
</dbReference>
<dbReference type="Gene3D" id="2.60.40.1170">
    <property type="entry name" value="Mu homology domain, subdomain B"/>
    <property type="match status" value="3"/>
</dbReference>
<dbReference type="Pfam" id="PF01345">
    <property type="entry name" value="DUF11"/>
    <property type="match status" value="9"/>
</dbReference>
<protein>
    <submittedName>
        <fullName evidence="3">DUF11 domain-containing protein</fullName>
    </submittedName>
</protein>
<dbReference type="PANTHER" id="PTHR34819">
    <property type="entry name" value="LARGE CYSTEINE-RICH PERIPLASMIC PROTEIN OMCB"/>
    <property type="match status" value="1"/>
</dbReference>
<feature type="domain" description="DUF11" evidence="2">
    <location>
        <begin position="746"/>
        <end position="857"/>
    </location>
</feature>
<gene>
    <name evidence="3" type="ORF">U2150_02165</name>
</gene>
<feature type="domain" description="DUF11" evidence="2">
    <location>
        <begin position="626"/>
        <end position="736"/>
    </location>
</feature>
<dbReference type="Proteomes" id="UP001369247">
    <property type="component" value="Unassembled WGS sequence"/>
</dbReference>
<dbReference type="EMBL" id="JAXUHJ010000005">
    <property type="protein sequence ID" value="MEJ8542303.1"/>
    <property type="molecule type" value="Genomic_DNA"/>
</dbReference>
<accession>A0ABU8TTB9</accession>
<dbReference type="InterPro" id="IPR013783">
    <property type="entry name" value="Ig-like_fold"/>
</dbReference>
<feature type="domain" description="DUF11" evidence="2">
    <location>
        <begin position="866"/>
        <end position="978"/>
    </location>
</feature>
<evidence type="ECO:0000313" key="3">
    <source>
        <dbReference type="EMBL" id="MEJ8542303.1"/>
    </source>
</evidence>
<evidence type="ECO:0000256" key="1">
    <source>
        <dbReference type="SAM" id="Phobius"/>
    </source>
</evidence>
<sequence>MTVGGTNTGSADTIDGILYVERLNSQNRNDVVSISVSNPTPAIGDVIAVTVVSTTASATYDIVNLPLTNYNPLILQPINVTVTYGPNTSNNIRIDSPGQTNFVSVWLFNVTGAGVTRLFGLITDRSGSSYHYNSDYGENITIVAVVKSDLAIAKSVNNTAPNLGDEVKFTITAVNYGPNNATGVYVTDILPPELIFQSATASKGTYNSTTGIWYIGDLDYFETVTLNITAIVNSTGLIVNNANITGNVSDPNMANNYASATINSPPASDLTIDKTVNNPMPYVGETIQYTITISNRGPDNAANVVVEDVLPAGLIPVSATPSKGTYLLGVWNVGELNYLEIATLTIIARVNATGVLENFANITSPNFDPNPDNNNATCEVEGVPSADLRIVKHVDNRSPNYGSNVTFTVTVTNLGPSTATGVTVIDVLSEGLEYISHSLTRGTYNSTTGVWTIGTLNYLEAAILNLTVLVNTTEDANNTVSVTGNEYDPDRTNNNAASTLNAVSADLNIQKTVDRPVINNGETATFTIIVRNAGPDTPSNVTVTDLLPAGLSLLSYTVTQGSFNDTTGVWTVGELPALFQATMTLLVRATQAGFQTNIVNVSSELPDPFPQDNVDAVTVTVMPSADVMVTKTANNTSPYYLEEVTFYITVTNLGPDNATVVRVVDTLPSGLVYLAHQASAGVYFPEFNVWTVPVLSPGASETLNLTVLVNATGTLVNTVSVTSAEYDPDLTNNFASEVMNGEEIADIAVQKTVLVTPINNGQTTNFTVTVTNNGPSGATGVVVTDFLPAGLLIVSSTVTQGLFDSLTGVWDVGSLANGSSAVLTLEVLANAVGVFINYVNASAYQYDPILSNNNATALLTVNPSADVAVTKTVSNSTPNYGDVIVFYITVTNNGPDNATGVTLTESPPAGLVHISHVASQGVCDPLACLWVVGSLVSGSSATLNVTLLVNATGEFVNRVQVVASEFDPYPENNTANVTANVPPAADIVVEKVANVTSANYNDTVTFTVTVRNLGPDTAMNVVVSDVLPVGLVYQGYVATKGVYDSVTGVWNVGDLLNGDVAVLNITALVNASNTTLVNNASGSSDVYDPDPENNNSTATVDVGPWAQLTISKSVDRRAVRVGQNVKFTITVTNEGPDTSLNTTVIENLSGSFRFISSNASRGSFNPSTKLWTIGDLTAGSTAVLEIVVQVLERGRFVNIATVSSGSGADENSTEVIVDVTEPEPEPQPEPGKIPMQPTGVPVLILIAGFLLAAAGSVISRK</sequence>
<dbReference type="InterPro" id="IPR051172">
    <property type="entry name" value="Chlamydia_OmcB"/>
</dbReference>
<evidence type="ECO:0000259" key="2">
    <source>
        <dbReference type="Pfam" id="PF01345"/>
    </source>
</evidence>
<comment type="caution">
    <text evidence="3">The sequence shown here is derived from an EMBL/GenBank/DDBJ whole genome shotgun (WGS) entry which is preliminary data.</text>
</comment>
<proteinExistence type="predicted"/>
<feature type="domain" description="DUF11" evidence="2">
    <location>
        <begin position="269"/>
        <end position="379"/>
    </location>
</feature>
<organism evidence="3 4">
    <name type="scientific">Methanothermobacter wolfeii</name>
    <name type="common">Methanobacterium wolfei</name>
    <dbReference type="NCBI Taxonomy" id="145261"/>
    <lineage>
        <taxon>Archaea</taxon>
        <taxon>Methanobacteriati</taxon>
        <taxon>Methanobacteriota</taxon>
        <taxon>Methanomada group</taxon>
        <taxon>Methanobacteria</taxon>
        <taxon>Methanobacteriales</taxon>
        <taxon>Methanobacteriaceae</taxon>
        <taxon>Methanothermobacter</taxon>
    </lineage>
</organism>
<dbReference type="NCBIfam" id="TIGR01451">
    <property type="entry name" value="B_ant_repeat"/>
    <property type="match status" value="9"/>
</dbReference>
<dbReference type="Gene3D" id="2.60.40.3080">
    <property type="match status" value="3"/>
</dbReference>
<reference evidence="3 4" key="1">
    <citation type="submission" date="2023-12" db="EMBL/GenBank/DDBJ databases">
        <title>Phenotypic and Genomic Characterization of Methanothermobacter wolfeii Strain BSEL, a CO2-Capturing Archaeon with Minimal Nutrient Requirements.</title>
        <authorList>
            <person name="Ale Enriquez F."/>
            <person name="Ahring B.K."/>
        </authorList>
    </citation>
    <scope>NUCLEOTIDE SEQUENCE [LARGE SCALE GENOMIC DNA]</scope>
    <source>
        <strain evidence="3 4">BSEL-1</strain>
    </source>
</reference>
<feature type="domain" description="DUF11" evidence="2">
    <location>
        <begin position="387"/>
        <end position="499"/>
    </location>
</feature>
<dbReference type="InterPro" id="IPR001434">
    <property type="entry name" value="OmcB-like_DUF11"/>
</dbReference>
<evidence type="ECO:0000313" key="4">
    <source>
        <dbReference type="Proteomes" id="UP001369247"/>
    </source>
</evidence>
<keyword evidence="4" id="KW-1185">Reference proteome</keyword>
<dbReference type="InterPro" id="IPR047589">
    <property type="entry name" value="DUF11_rpt"/>
</dbReference>
<keyword evidence="1" id="KW-0812">Transmembrane</keyword>